<dbReference type="InterPro" id="IPR023837">
    <property type="entry name" value="EccCb-like_Actinobacteria"/>
</dbReference>
<reference evidence="7" key="1">
    <citation type="submission" date="2016-03" db="EMBL/GenBank/DDBJ databases">
        <authorList>
            <person name="Ploux O."/>
        </authorList>
    </citation>
    <scope>NUCLEOTIDE SEQUENCE</scope>
    <source>
        <strain evidence="7">UC10</strain>
    </source>
</reference>
<keyword evidence="3 4" id="KW-0067">ATP-binding</keyword>
<dbReference type="Gene3D" id="3.40.50.300">
    <property type="entry name" value="P-loop containing nucleotide triphosphate hydrolases"/>
    <property type="match status" value="4"/>
</dbReference>
<sequence>MSTGELPTVVGGVYRPCMNRPARLAPQFPTDDLVVDSLPGNPSTGGISRFVPVLGLGALMGVGALVWGSGMAARGPSAVVFPAMMLVSALGMAMHAGTRRSGGGLDHQRKRYLGRLGRLSEQLRETAQRQWVSLLWIHPAPSSLWTLIGEQRMWERGQGDSDFCHVRVGVGRQKLARRIVVPPVGPVDELDPVTADALRRFVHCHATLDDAPIAVALGGVRLLLIGGDVEGGRALVRAMVCQLAVLHGPDTVVVAAVATDECRQHWDWLKWLPHNGDPHSGDRRHVVLIVDGADHRNLARTGMTVIVVGDDIDDTNALRLHVDGDRLAMRSGEHIEEFATADGLTMAQARICARRLTRHRTSDALPDDLQRWVGALAMKDPVPLRVALGTSADGDLVNLDIKEAADGGHGPHGLCIGATGSGKSELLRTIVAGMIARHAPDDLNLVLIDFKGGATFLGLEGVPHVAAIITNLADEAHLVARANEALGGEIHRRQALLRRAGNAVNLISYQRHRGVDPTLPDLPTLFIVVDEFAELLTHQPDFAELFTTIGRVGRSLGMHLLLASQRLDEGRLRGLESHLSYRICLKTSTAAESRAVLGVADAAELPATPGAAVLRTGDGRLIRFQATYLGGPARDATSAPPNPAVRLFTSEPTAPSKIGDATGPTAWDVIVDRFRGQGSPAHQVWLPPLTRSPRLSELHSVAGGELSAVIGLVDLPFEQRRAPLTIELGGAGGNVAVVGAPQSGKSTAVRTMITALAARLDPQRIQFYCLDFGGGALAELRRLPHVGSVATRRERELVQRIAGHVGTILCARESRCDADRYSDVFLVVDGWSTLREEFPDLEVSITGLAARGLSFGVHVILTAGRWADVRPAIKDQMGTRIELRLGDPIDSDVDRKQASVVPIDRPGRGITRDGQHFLIATPDDVEVVHAGSWRAPPVRLLPTLVEHSAVVDQVGGDTGVLLGLGEDRLESVALDFSRQQHLLILGDAECGKTATLRALCGEIVRAAITRPASLFVVDYRRGLLGVAEAHNLLGYAFSAGGLADRLPELIALLHSRVPAGDTSIEQLKTRSWWTGPDVFVVVDDYDVVSATSPDALSSLLALLPHATDIGLHLIVARRCAGSSRAMFEPLLAHLRDSGCAGLLMSGSPEEGGLIGHHRATVQPPGRGMLVTRSAAQLVQVGWCPP</sequence>
<evidence type="ECO:0000256" key="5">
    <source>
        <dbReference type="SAM" id="Phobius"/>
    </source>
</evidence>
<dbReference type="Pfam" id="PF01580">
    <property type="entry name" value="FtsK_SpoIIIE"/>
    <property type="match status" value="2"/>
</dbReference>
<dbReference type="AlphaFoldDB" id="A0A1Y5P2E7"/>
<organism evidence="7">
    <name type="scientific">uncultured Mycobacterium sp</name>
    <dbReference type="NCBI Taxonomy" id="171292"/>
    <lineage>
        <taxon>Bacteria</taxon>
        <taxon>Bacillati</taxon>
        <taxon>Actinomycetota</taxon>
        <taxon>Actinomycetes</taxon>
        <taxon>Mycobacteriales</taxon>
        <taxon>Mycobacteriaceae</taxon>
        <taxon>Mycobacterium</taxon>
        <taxon>environmental samples</taxon>
    </lineage>
</organism>
<dbReference type="PROSITE" id="PS50901">
    <property type="entry name" value="FTSK"/>
    <property type="match status" value="3"/>
</dbReference>
<feature type="binding site" evidence="4">
    <location>
        <begin position="986"/>
        <end position="993"/>
    </location>
    <ligand>
        <name>ATP</name>
        <dbReference type="ChEBI" id="CHEBI:30616"/>
    </ligand>
</feature>
<keyword evidence="5" id="KW-1133">Transmembrane helix</keyword>
<keyword evidence="2 4" id="KW-0547">Nucleotide-binding</keyword>
<feature type="binding site" evidence="4">
    <location>
        <begin position="739"/>
        <end position="746"/>
    </location>
    <ligand>
        <name>ATP</name>
        <dbReference type="ChEBI" id="CHEBI:30616"/>
    </ligand>
</feature>
<gene>
    <name evidence="7" type="primary">eccC</name>
    <name evidence="7" type="ORF">MHPYR_150041</name>
</gene>
<evidence type="ECO:0000259" key="6">
    <source>
        <dbReference type="PROSITE" id="PS50901"/>
    </source>
</evidence>
<evidence type="ECO:0000256" key="2">
    <source>
        <dbReference type="ARBA" id="ARBA00022741"/>
    </source>
</evidence>
<dbReference type="InterPro" id="IPR002543">
    <property type="entry name" value="FtsK_dom"/>
</dbReference>
<keyword evidence="5" id="KW-0812">Transmembrane</keyword>
<protein>
    <submittedName>
        <fullName evidence="7">ESX-4 secretion system protein EccC4</fullName>
    </submittedName>
</protein>
<evidence type="ECO:0000256" key="1">
    <source>
        <dbReference type="ARBA" id="ARBA00022737"/>
    </source>
</evidence>
<dbReference type="NCBIfam" id="TIGR03925">
    <property type="entry name" value="T7SS_EccC_b"/>
    <property type="match status" value="1"/>
</dbReference>
<dbReference type="InterPro" id="IPR027417">
    <property type="entry name" value="P-loop_NTPase"/>
</dbReference>
<keyword evidence="1" id="KW-0677">Repeat</keyword>
<dbReference type="InterPro" id="IPR050206">
    <property type="entry name" value="FtsK/SpoIIIE/SftA"/>
</dbReference>
<proteinExistence type="predicted"/>
<dbReference type="PANTHER" id="PTHR22683:SF1">
    <property type="entry name" value="TYPE VII SECRETION SYSTEM PROTEIN ESSC"/>
    <property type="match status" value="1"/>
</dbReference>
<dbReference type="GO" id="GO:0003677">
    <property type="term" value="F:DNA binding"/>
    <property type="evidence" value="ECO:0007669"/>
    <property type="project" value="InterPro"/>
</dbReference>
<dbReference type="PANTHER" id="PTHR22683">
    <property type="entry name" value="SPORULATION PROTEIN RELATED"/>
    <property type="match status" value="1"/>
</dbReference>
<feature type="domain" description="FtsK" evidence="6">
    <location>
        <begin position="721"/>
        <end position="892"/>
    </location>
</feature>
<keyword evidence="5" id="KW-0472">Membrane</keyword>
<dbReference type="InterPro" id="IPR003593">
    <property type="entry name" value="AAA+_ATPase"/>
</dbReference>
<feature type="transmembrane region" description="Helical" evidence="5">
    <location>
        <begin position="79"/>
        <end position="97"/>
    </location>
</feature>
<feature type="domain" description="FtsK" evidence="6">
    <location>
        <begin position="394"/>
        <end position="594"/>
    </location>
</feature>
<evidence type="ECO:0000256" key="3">
    <source>
        <dbReference type="ARBA" id="ARBA00022840"/>
    </source>
</evidence>
<name>A0A1Y5P2E7_9MYCO</name>
<dbReference type="GO" id="GO:0005524">
    <property type="term" value="F:ATP binding"/>
    <property type="evidence" value="ECO:0007669"/>
    <property type="project" value="UniProtKB-UniRule"/>
</dbReference>
<evidence type="ECO:0000256" key="4">
    <source>
        <dbReference type="PROSITE-ProRule" id="PRU00289"/>
    </source>
</evidence>
<dbReference type="EMBL" id="FLQS01000007">
    <property type="protein sequence ID" value="SBS72874.1"/>
    <property type="molecule type" value="Genomic_DNA"/>
</dbReference>
<accession>A0A1Y5P2E7</accession>
<dbReference type="SMART" id="SM00382">
    <property type="entry name" value="AAA"/>
    <property type="match status" value="3"/>
</dbReference>
<dbReference type="CDD" id="cd01127">
    <property type="entry name" value="TrwB_TraG_TraD_VirD4"/>
    <property type="match status" value="1"/>
</dbReference>
<feature type="transmembrane region" description="Helical" evidence="5">
    <location>
        <begin position="47"/>
        <end position="67"/>
    </location>
</feature>
<feature type="domain" description="FtsK" evidence="6">
    <location>
        <begin position="969"/>
        <end position="1153"/>
    </location>
</feature>
<dbReference type="SUPFAM" id="SSF52540">
    <property type="entry name" value="P-loop containing nucleoside triphosphate hydrolases"/>
    <property type="match status" value="3"/>
</dbReference>
<feature type="binding site" evidence="4">
    <location>
        <begin position="417"/>
        <end position="424"/>
    </location>
    <ligand>
        <name>ATP</name>
        <dbReference type="ChEBI" id="CHEBI:30616"/>
    </ligand>
</feature>
<evidence type="ECO:0000313" key="7">
    <source>
        <dbReference type="EMBL" id="SBS72874.1"/>
    </source>
</evidence>